<dbReference type="PROSITE" id="PS50262">
    <property type="entry name" value="G_PROTEIN_RECEP_F1_2"/>
    <property type="match status" value="1"/>
</dbReference>
<reference evidence="13 14" key="1">
    <citation type="submission" date="2015-09" db="EMBL/GenBank/DDBJ databases">
        <title>Draft genome of the scarab beetle Oryctes borbonicus.</title>
        <authorList>
            <person name="Meyer J.M."/>
            <person name="Markov G.V."/>
            <person name="Baskaran P."/>
            <person name="Herrmann M."/>
            <person name="Sommer R.J."/>
            <person name="Roedelsperger C."/>
        </authorList>
    </citation>
    <scope>NUCLEOTIDE SEQUENCE [LARGE SCALE GENOMIC DNA]</scope>
    <source>
        <strain evidence="13">OB123</strain>
        <tissue evidence="13">Whole animal</tissue>
    </source>
</reference>
<dbReference type="EMBL" id="LJIG01009077">
    <property type="protein sequence ID" value="KRT83801.1"/>
    <property type="molecule type" value="Genomic_DNA"/>
</dbReference>
<protein>
    <submittedName>
        <fullName evidence="13">G protein-coupled receptor</fullName>
    </submittedName>
</protein>
<evidence type="ECO:0000256" key="7">
    <source>
        <dbReference type="ARBA" id="ARBA00023136"/>
    </source>
</evidence>
<evidence type="ECO:0000256" key="3">
    <source>
        <dbReference type="ARBA" id="ARBA00022475"/>
    </source>
</evidence>
<dbReference type="InterPro" id="IPR001681">
    <property type="entry name" value="Neurokn_rcpt"/>
</dbReference>
<dbReference type="SUPFAM" id="SSF81321">
    <property type="entry name" value="Family A G protein-coupled receptor-like"/>
    <property type="match status" value="1"/>
</dbReference>
<sequence>VHPLQPRMSKTLSIITIIFIWLASMAIAFPCLLYSTTVIYRYRDKERTACLLIWPDGQPTDSNMDFAYQVSFLALTYVIPMVLMLWCYTEMGKVLWGSRSIGEQTQRQMDSIKSKRKVVKMFIFIVTVFCVCWLPYHGYFIYTHIDRSVVYSKYVQHVYLGFYWFAMANAMVNPLIYYWMNARFRQYYRTVLCIWKAVIRTESGKENTTRFAGPHTYSSKSDFAQEMSHFQRRKRQSSVLSRSKCMKSSSELCNGKTKQKE</sequence>
<feature type="region of interest" description="Disordered" evidence="10">
    <location>
        <begin position="225"/>
        <end position="261"/>
    </location>
</feature>
<feature type="transmembrane region" description="Helical" evidence="11">
    <location>
        <begin position="66"/>
        <end position="89"/>
    </location>
</feature>
<keyword evidence="4 11" id="KW-0812">Transmembrane</keyword>
<dbReference type="Pfam" id="PF00001">
    <property type="entry name" value="7tm_1"/>
    <property type="match status" value="1"/>
</dbReference>
<evidence type="ECO:0000256" key="6">
    <source>
        <dbReference type="ARBA" id="ARBA00023040"/>
    </source>
</evidence>
<evidence type="ECO:0000256" key="5">
    <source>
        <dbReference type="ARBA" id="ARBA00022989"/>
    </source>
</evidence>
<dbReference type="PANTHER" id="PTHR46925:SF2">
    <property type="entry name" value="G-PROTEIN COUPLED RECEPTOR TKR-1-RELATED"/>
    <property type="match status" value="1"/>
</dbReference>
<comment type="subcellular location">
    <subcellularLocation>
        <location evidence="1">Cell membrane</location>
        <topology evidence="1">Multi-pass membrane protein</topology>
    </subcellularLocation>
</comment>
<dbReference type="PANTHER" id="PTHR46925">
    <property type="entry name" value="G-PROTEIN COUPLED RECEPTOR TKR-1-RELATED"/>
    <property type="match status" value="1"/>
</dbReference>
<evidence type="ECO:0000256" key="9">
    <source>
        <dbReference type="ARBA" id="ARBA00023224"/>
    </source>
</evidence>
<evidence type="ECO:0000256" key="11">
    <source>
        <dbReference type="SAM" id="Phobius"/>
    </source>
</evidence>
<feature type="domain" description="G-protein coupled receptors family 1 profile" evidence="12">
    <location>
        <begin position="1"/>
        <end position="177"/>
    </location>
</feature>
<keyword evidence="14" id="KW-1185">Reference proteome</keyword>
<evidence type="ECO:0000256" key="8">
    <source>
        <dbReference type="ARBA" id="ARBA00023170"/>
    </source>
</evidence>
<name>A0A0T6B909_9SCAR</name>
<gene>
    <name evidence="13" type="ORF">AMK59_3628</name>
</gene>
<dbReference type="PRINTS" id="PR00237">
    <property type="entry name" value="GPCRRHODOPSN"/>
</dbReference>
<feature type="transmembrane region" description="Helical" evidence="11">
    <location>
        <begin position="121"/>
        <end position="142"/>
    </location>
</feature>
<dbReference type="GO" id="GO:0005886">
    <property type="term" value="C:plasma membrane"/>
    <property type="evidence" value="ECO:0007669"/>
    <property type="project" value="UniProtKB-SubCell"/>
</dbReference>
<dbReference type="GO" id="GO:0004995">
    <property type="term" value="F:tachykinin receptor activity"/>
    <property type="evidence" value="ECO:0007669"/>
    <property type="project" value="InterPro"/>
</dbReference>
<keyword evidence="7 11" id="KW-0472">Membrane</keyword>
<evidence type="ECO:0000256" key="2">
    <source>
        <dbReference type="ARBA" id="ARBA00010663"/>
    </source>
</evidence>
<dbReference type="InterPro" id="IPR000276">
    <property type="entry name" value="GPCR_Rhodpsn"/>
</dbReference>
<comment type="caution">
    <text evidence="13">The sequence shown here is derived from an EMBL/GenBank/DDBJ whole genome shotgun (WGS) entry which is preliminary data.</text>
</comment>
<accession>A0A0T6B909</accession>
<proteinExistence type="inferred from homology"/>
<evidence type="ECO:0000259" key="12">
    <source>
        <dbReference type="PROSITE" id="PS50262"/>
    </source>
</evidence>
<evidence type="ECO:0000313" key="13">
    <source>
        <dbReference type="EMBL" id="KRT83801.1"/>
    </source>
</evidence>
<dbReference type="OrthoDB" id="5981855at2759"/>
<evidence type="ECO:0000256" key="4">
    <source>
        <dbReference type="ARBA" id="ARBA00022692"/>
    </source>
</evidence>
<dbReference type="Gene3D" id="1.20.1070.10">
    <property type="entry name" value="Rhodopsin 7-helix transmembrane proteins"/>
    <property type="match status" value="1"/>
</dbReference>
<keyword evidence="5 11" id="KW-1133">Transmembrane helix</keyword>
<evidence type="ECO:0000256" key="1">
    <source>
        <dbReference type="ARBA" id="ARBA00004651"/>
    </source>
</evidence>
<dbReference type="InterPro" id="IPR017452">
    <property type="entry name" value="GPCR_Rhodpsn_7TM"/>
</dbReference>
<feature type="transmembrane region" description="Helical" evidence="11">
    <location>
        <begin position="12"/>
        <end position="35"/>
    </location>
</feature>
<keyword evidence="8 13" id="KW-0675">Receptor</keyword>
<comment type="similarity">
    <text evidence="2">Belongs to the G-protein coupled receptor 1 family.</text>
</comment>
<feature type="transmembrane region" description="Helical" evidence="11">
    <location>
        <begin position="162"/>
        <end position="180"/>
    </location>
</feature>
<dbReference type="Proteomes" id="UP000051574">
    <property type="component" value="Unassembled WGS sequence"/>
</dbReference>
<keyword evidence="6" id="KW-0297">G-protein coupled receptor</keyword>
<dbReference type="AlphaFoldDB" id="A0A0T6B909"/>
<feature type="compositionally biased region" description="Polar residues" evidence="10">
    <location>
        <begin position="237"/>
        <end position="252"/>
    </location>
</feature>
<feature type="non-terminal residue" evidence="13">
    <location>
        <position position="1"/>
    </location>
</feature>
<organism evidence="13 14">
    <name type="scientific">Oryctes borbonicus</name>
    <dbReference type="NCBI Taxonomy" id="1629725"/>
    <lineage>
        <taxon>Eukaryota</taxon>
        <taxon>Metazoa</taxon>
        <taxon>Ecdysozoa</taxon>
        <taxon>Arthropoda</taxon>
        <taxon>Hexapoda</taxon>
        <taxon>Insecta</taxon>
        <taxon>Pterygota</taxon>
        <taxon>Neoptera</taxon>
        <taxon>Endopterygota</taxon>
        <taxon>Coleoptera</taxon>
        <taxon>Polyphaga</taxon>
        <taxon>Scarabaeiformia</taxon>
        <taxon>Scarabaeidae</taxon>
        <taxon>Dynastinae</taxon>
        <taxon>Oryctes</taxon>
    </lineage>
</organism>
<evidence type="ECO:0000256" key="10">
    <source>
        <dbReference type="SAM" id="MobiDB-lite"/>
    </source>
</evidence>
<evidence type="ECO:0000313" key="14">
    <source>
        <dbReference type="Proteomes" id="UP000051574"/>
    </source>
</evidence>
<keyword evidence="3" id="KW-1003">Cell membrane</keyword>
<keyword evidence="9" id="KW-0807">Transducer</keyword>